<proteinExistence type="predicted"/>
<evidence type="ECO:0000313" key="3">
    <source>
        <dbReference type="EMBL" id="CUS36115.1"/>
    </source>
</evidence>
<keyword evidence="1" id="KW-0472">Membrane</keyword>
<keyword evidence="4" id="KW-1185">Reference proteome</keyword>
<feature type="domain" description="Glycine-zipper-containing OmpA-like membrane" evidence="2">
    <location>
        <begin position="81"/>
        <end position="123"/>
    </location>
</feature>
<feature type="transmembrane region" description="Helical" evidence="1">
    <location>
        <begin position="21"/>
        <end position="41"/>
    </location>
</feature>
<dbReference type="InterPro" id="IPR025693">
    <property type="entry name" value="Gly-zipper_OmpA-like_dom"/>
</dbReference>
<dbReference type="EMBL" id="CZQA01000008">
    <property type="protein sequence ID" value="CUS36115.1"/>
    <property type="molecule type" value="Genomic_DNA"/>
</dbReference>
<sequence>MGSTNATRRERTGEGMKGIRIGAVMAVLMTTACSSARPVLYPNAHMQSVGKEVAEQDIDACKEAAESAGASEGSGKAGRVATGTAVGAGVGAASGAVGGAISGAVGRGSMIGAASGAVWGLLTGLFSVIVGPSHQPNQAYTGFVNRCLQEKGYDVTGWQ</sequence>
<dbReference type="STRING" id="1742972.COMA1_20645"/>
<keyword evidence="1" id="KW-0812">Transmembrane</keyword>
<evidence type="ECO:0000259" key="2">
    <source>
        <dbReference type="Pfam" id="PF13436"/>
    </source>
</evidence>
<protein>
    <recommendedName>
        <fullName evidence="2">Glycine-zipper-containing OmpA-like membrane domain-containing protein</fullName>
    </recommendedName>
</protein>
<accession>A0A0S4LET2</accession>
<evidence type="ECO:0000256" key="1">
    <source>
        <dbReference type="SAM" id="Phobius"/>
    </source>
</evidence>
<dbReference type="Proteomes" id="UP000199032">
    <property type="component" value="Unassembled WGS sequence"/>
</dbReference>
<gene>
    <name evidence="3" type="ORF">COMA1_20645</name>
</gene>
<dbReference type="AlphaFoldDB" id="A0A0S4LET2"/>
<keyword evidence="1" id="KW-1133">Transmembrane helix</keyword>
<evidence type="ECO:0000313" key="4">
    <source>
        <dbReference type="Proteomes" id="UP000199032"/>
    </source>
</evidence>
<name>A0A0S4LET2_9BACT</name>
<dbReference type="Pfam" id="PF13436">
    <property type="entry name" value="Gly-zipper_OmpA"/>
    <property type="match status" value="1"/>
</dbReference>
<organism evidence="3 4">
    <name type="scientific">Candidatus Nitrospira nitrosa</name>
    <dbReference type="NCBI Taxonomy" id="1742972"/>
    <lineage>
        <taxon>Bacteria</taxon>
        <taxon>Pseudomonadati</taxon>
        <taxon>Nitrospirota</taxon>
        <taxon>Nitrospiria</taxon>
        <taxon>Nitrospirales</taxon>
        <taxon>Nitrospiraceae</taxon>
        <taxon>Nitrospira</taxon>
    </lineage>
</organism>
<reference evidence="3 4" key="1">
    <citation type="submission" date="2015-10" db="EMBL/GenBank/DDBJ databases">
        <authorList>
            <person name="Gilbert D.G."/>
        </authorList>
    </citation>
    <scope>NUCLEOTIDE SEQUENCE [LARGE SCALE GENOMIC DNA]</scope>
    <source>
        <strain evidence="3">COMA1</strain>
    </source>
</reference>